<evidence type="ECO:0000313" key="2">
    <source>
        <dbReference type="Proteomes" id="UP000092460"/>
    </source>
</evidence>
<dbReference type="EnsemblMetazoa" id="GPPI008185-RA">
    <property type="protein sequence ID" value="GPPI008185-PA"/>
    <property type="gene ID" value="GPPI008185"/>
</dbReference>
<proteinExistence type="predicted"/>
<evidence type="ECO:0000313" key="1">
    <source>
        <dbReference type="EnsemblMetazoa" id="GPPI008185-PA"/>
    </source>
</evidence>
<reference evidence="2" key="1">
    <citation type="submission" date="2015-01" db="EMBL/GenBank/DDBJ databases">
        <authorList>
            <person name="Aksoy S."/>
            <person name="Warren W."/>
            <person name="Wilson R.K."/>
        </authorList>
    </citation>
    <scope>NUCLEOTIDE SEQUENCE [LARGE SCALE GENOMIC DNA]</scope>
    <source>
        <strain evidence="2">IAEA</strain>
    </source>
</reference>
<dbReference type="EMBL" id="JXJN01003412">
    <property type="status" value="NOT_ANNOTATED_CDS"/>
    <property type="molecule type" value="Genomic_DNA"/>
</dbReference>
<dbReference type="AlphaFoldDB" id="A0A1B0ATP4"/>
<protein>
    <submittedName>
        <fullName evidence="1">Uncharacterized protein</fullName>
    </submittedName>
</protein>
<keyword evidence="2" id="KW-1185">Reference proteome</keyword>
<dbReference type="Proteomes" id="UP000092460">
    <property type="component" value="Unassembled WGS sequence"/>
</dbReference>
<name>A0A1B0ATP4_9MUSC</name>
<sequence length="74" mass="8421">MPNEMRRFVVASLKDKAFTGCKRRGAFYNSIGVFHEFNAIFPCSVINLSLPFLWTNVLLLMAACGCYKVQRKSI</sequence>
<accession>A0A1B0ATP4</accession>
<reference evidence="1" key="2">
    <citation type="submission" date="2020-05" db="UniProtKB">
        <authorList>
            <consortium name="EnsemblMetazoa"/>
        </authorList>
    </citation>
    <scope>IDENTIFICATION</scope>
    <source>
        <strain evidence="1">IAEA</strain>
    </source>
</reference>
<organism evidence="1 2">
    <name type="scientific">Glossina palpalis gambiensis</name>
    <dbReference type="NCBI Taxonomy" id="67801"/>
    <lineage>
        <taxon>Eukaryota</taxon>
        <taxon>Metazoa</taxon>
        <taxon>Ecdysozoa</taxon>
        <taxon>Arthropoda</taxon>
        <taxon>Hexapoda</taxon>
        <taxon>Insecta</taxon>
        <taxon>Pterygota</taxon>
        <taxon>Neoptera</taxon>
        <taxon>Endopterygota</taxon>
        <taxon>Diptera</taxon>
        <taxon>Brachycera</taxon>
        <taxon>Muscomorpha</taxon>
        <taxon>Hippoboscoidea</taxon>
        <taxon>Glossinidae</taxon>
        <taxon>Glossina</taxon>
    </lineage>
</organism>
<dbReference type="VEuPathDB" id="VectorBase:GPPI008185"/>